<sequence>MYNTSFIKKILVAATVVFLYSCDRDFNAIGDDLIGDNHFDLTPEKYDVLAYNQEVTPIESNGLAINALGIYDNPVLGTTTGSYVTQVALSEYAPTIGEGAVIDSVYLSVPYFSHVVSTDADGKRTFELDSVFGPADGKIDLSIYESKVAMRNSFFDNGTQLPQLYYTSANDNADFDGNIGAKLNNSSSKSQNTEFFFNKAEITDRTIDANGKVVLTKVAPEMRLMLDKAFFMDKILNAPAEKLSSANVFQDYFRGLYFKVARSGANPANLALINFATAGKIVIKYKAKTAITTDPDTTTEDKSITINLTGATASLQQDAKNANYANAIADANINRTEGDDRLYIKGGQGSAAVIELFDKKDLIGYNKKGELVNKPNGVSDVLDELRLAYRTKKGLVNEANLVFNIDTEKMGVKGSGNVQADEPKRVYLYDLTNNIPLIDYSDGTSGALTGDPKATKYIFGGIINIDEATKRGNYYKVRITNHIRNLIKDTTTVNVKLGLVVTEDIGVITSNRLKNKVKIGTNPDVYFTAAPRGSVMGPLGTILYGGKSSVPDDKRLKLEIYYTKPN</sequence>
<evidence type="ECO:0000313" key="2">
    <source>
        <dbReference type="EMBL" id="SMO79290.1"/>
    </source>
</evidence>
<proteinExistence type="predicted"/>
<protein>
    <submittedName>
        <fullName evidence="1">DUF4270 family protein</fullName>
    </submittedName>
</protein>
<accession>A0A521E7Z8</accession>
<dbReference type="Proteomes" id="UP000468990">
    <property type="component" value="Unassembled WGS sequence"/>
</dbReference>
<dbReference type="OrthoDB" id="1466062at2"/>
<evidence type="ECO:0000313" key="4">
    <source>
        <dbReference type="Proteomes" id="UP000468990"/>
    </source>
</evidence>
<evidence type="ECO:0000313" key="3">
    <source>
        <dbReference type="Proteomes" id="UP000317289"/>
    </source>
</evidence>
<dbReference type="InterPro" id="IPR025366">
    <property type="entry name" value="DUF4270"/>
</dbReference>
<dbReference type="Proteomes" id="UP000317289">
    <property type="component" value="Unassembled WGS sequence"/>
</dbReference>
<gene>
    <name evidence="1" type="ORF">GJU42_14505</name>
    <name evidence="2" type="ORF">SAMN06265349_104135</name>
</gene>
<dbReference type="EMBL" id="FXTA01000004">
    <property type="protein sequence ID" value="SMO79290.1"/>
    <property type="molecule type" value="Genomic_DNA"/>
</dbReference>
<dbReference type="AlphaFoldDB" id="A0A521E7Z8"/>
<dbReference type="EMBL" id="WKKG01000007">
    <property type="protein sequence ID" value="MRX69179.1"/>
    <property type="molecule type" value="Genomic_DNA"/>
</dbReference>
<reference evidence="2 3" key="1">
    <citation type="submission" date="2017-05" db="EMBL/GenBank/DDBJ databases">
        <authorList>
            <person name="Varghese N."/>
            <person name="Submissions S."/>
        </authorList>
    </citation>
    <scope>NUCLEOTIDE SEQUENCE [LARGE SCALE GENOMIC DNA]</scope>
    <source>
        <strain evidence="2 3">DSM 19382</strain>
    </source>
</reference>
<name>A0A521E7Z8_9FLAO</name>
<evidence type="ECO:0000313" key="1">
    <source>
        <dbReference type="EMBL" id="MRX69179.1"/>
    </source>
</evidence>
<dbReference type="Pfam" id="PF14092">
    <property type="entry name" value="DUF4270"/>
    <property type="match status" value="1"/>
</dbReference>
<dbReference type="RefSeq" id="WP_142451424.1">
    <property type="nucleotide sequence ID" value="NZ_FXTA01000004.1"/>
</dbReference>
<organism evidence="2 3">
    <name type="scientific">Flavobacterium resistens</name>
    <dbReference type="NCBI Taxonomy" id="443612"/>
    <lineage>
        <taxon>Bacteria</taxon>
        <taxon>Pseudomonadati</taxon>
        <taxon>Bacteroidota</taxon>
        <taxon>Flavobacteriia</taxon>
        <taxon>Flavobacteriales</taxon>
        <taxon>Flavobacteriaceae</taxon>
        <taxon>Flavobacterium</taxon>
    </lineage>
</organism>
<keyword evidence="4" id="KW-1185">Reference proteome</keyword>
<reference evidence="1 4" key="2">
    <citation type="submission" date="2019-11" db="EMBL/GenBank/DDBJ databases">
        <title>Flavobacterium resistens genome.</title>
        <authorList>
            <person name="Wilson V.M."/>
            <person name="Newman J.D."/>
        </authorList>
    </citation>
    <scope>NUCLEOTIDE SEQUENCE [LARGE SCALE GENOMIC DNA]</scope>
    <source>
        <strain evidence="1 4">DSM 19382</strain>
    </source>
</reference>